<accession>A0A0P6Z638</accession>
<dbReference type="PANTHER" id="PTHR33516:SF2">
    <property type="entry name" value="LEXA REPRESSOR-RELATED"/>
    <property type="match status" value="1"/>
</dbReference>
<dbReference type="PROSITE" id="PS50943">
    <property type="entry name" value="HTH_CROC1"/>
    <property type="match status" value="1"/>
</dbReference>
<dbReference type="GeneID" id="72398998"/>
<dbReference type="CDD" id="cd06529">
    <property type="entry name" value="S24_LexA-like"/>
    <property type="match status" value="1"/>
</dbReference>
<dbReference type="Proteomes" id="UP000235330">
    <property type="component" value="Unassembled WGS sequence"/>
</dbReference>
<proteinExistence type="predicted"/>
<evidence type="ECO:0000313" key="1">
    <source>
        <dbReference type="EMBL" id="PMJ62289.1"/>
    </source>
</evidence>
<gene>
    <name evidence="1" type="ORF">BCU17_04950</name>
</gene>
<organism evidence="1 2">
    <name type="scientific">Vibrio splendidus</name>
    <dbReference type="NCBI Taxonomy" id="29497"/>
    <lineage>
        <taxon>Bacteria</taxon>
        <taxon>Pseudomonadati</taxon>
        <taxon>Pseudomonadota</taxon>
        <taxon>Gammaproteobacteria</taxon>
        <taxon>Vibrionales</taxon>
        <taxon>Vibrionaceae</taxon>
        <taxon>Vibrio</taxon>
    </lineage>
</organism>
<dbReference type="InterPro" id="IPR036286">
    <property type="entry name" value="LexA/Signal_pep-like_sf"/>
</dbReference>
<name>A0A0P6Z638_VIBSP</name>
<dbReference type="SUPFAM" id="SSF47413">
    <property type="entry name" value="lambda repressor-like DNA-binding domains"/>
    <property type="match status" value="1"/>
</dbReference>
<dbReference type="Pfam" id="PF00717">
    <property type="entry name" value="Peptidase_S24"/>
    <property type="match status" value="1"/>
</dbReference>
<dbReference type="Pfam" id="PF01381">
    <property type="entry name" value="HTH_3"/>
    <property type="match status" value="1"/>
</dbReference>
<dbReference type="EMBL" id="MCWU01000057">
    <property type="protein sequence ID" value="PMJ62289.1"/>
    <property type="molecule type" value="Genomic_DNA"/>
</dbReference>
<dbReference type="AlphaFoldDB" id="A0A0P6Z638"/>
<dbReference type="CDD" id="cd00093">
    <property type="entry name" value="HTH_XRE"/>
    <property type="match status" value="1"/>
</dbReference>
<dbReference type="GO" id="GO:0003677">
    <property type="term" value="F:DNA binding"/>
    <property type="evidence" value="ECO:0007669"/>
    <property type="project" value="InterPro"/>
</dbReference>
<dbReference type="InterPro" id="IPR015927">
    <property type="entry name" value="Peptidase_S24_S26A/B/C"/>
</dbReference>
<dbReference type="SMART" id="SM00530">
    <property type="entry name" value="HTH_XRE"/>
    <property type="match status" value="1"/>
</dbReference>
<reference evidence="2" key="1">
    <citation type="submission" date="2016-07" db="EMBL/GenBank/DDBJ databases">
        <title>Nontailed viruses are major unrecognized killers of bacteria in the ocean.</title>
        <authorList>
            <person name="Kauffman K."/>
            <person name="Hussain F."/>
            <person name="Yang J."/>
            <person name="Arevalo P."/>
            <person name="Brown J."/>
            <person name="Cutler M."/>
            <person name="Kelly L."/>
            <person name="Polz M.F."/>
        </authorList>
    </citation>
    <scope>NUCLEOTIDE SEQUENCE [LARGE SCALE GENOMIC DNA]</scope>
    <source>
        <strain evidence="2">10N.261.55.E11</strain>
    </source>
</reference>
<dbReference type="InterPro" id="IPR050077">
    <property type="entry name" value="LexA_repressor"/>
</dbReference>
<dbReference type="Gene3D" id="1.10.260.40">
    <property type="entry name" value="lambda repressor-like DNA-binding domains"/>
    <property type="match status" value="1"/>
</dbReference>
<sequence length="215" mass="23299">MSLAERVKQRRKLLGLSQASLAELVGVAQQSIFKIEGGVTTKPRNIISLAKALECDASWLLTGKGYSNPEQGFVNSENLVVPLLKRVPLISNVQAGNWKSVQLNLADEEFEWQFTPAKVSDDAFALRVTGNSMTNPFGSPSIPDGSIVIVEPCSAPDSGKIVVATLNDEPQATIKKLEIDGPNKFLIPLNPSYQPIPINGNCRIVGFVKQVIMDL</sequence>
<dbReference type="InterPro" id="IPR039418">
    <property type="entry name" value="LexA-like"/>
</dbReference>
<dbReference type="InterPro" id="IPR010982">
    <property type="entry name" value="Lambda_DNA-bd_dom_sf"/>
</dbReference>
<dbReference type="InterPro" id="IPR001387">
    <property type="entry name" value="Cro/C1-type_HTH"/>
</dbReference>
<evidence type="ECO:0000313" key="2">
    <source>
        <dbReference type="Proteomes" id="UP000235330"/>
    </source>
</evidence>
<protein>
    <submittedName>
        <fullName evidence="1">Repressor</fullName>
    </submittedName>
</protein>
<dbReference type="Gene3D" id="2.10.109.10">
    <property type="entry name" value="Umud Fragment, subunit A"/>
    <property type="match status" value="1"/>
</dbReference>
<comment type="caution">
    <text evidence="1">The sequence shown here is derived from an EMBL/GenBank/DDBJ whole genome shotgun (WGS) entry which is preliminary data.</text>
</comment>
<dbReference type="PANTHER" id="PTHR33516">
    <property type="entry name" value="LEXA REPRESSOR"/>
    <property type="match status" value="1"/>
</dbReference>
<dbReference type="RefSeq" id="WP_016788513.1">
    <property type="nucleotide sequence ID" value="NZ_CAWMQV010000073.1"/>
</dbReference>
<dbReference type="SUPFAM" id="SSF51306">
    <property type="entry name" value="LexA/Signal peptidase"/>
    <property type="match status" value="1"/>
</dbReference>